<dbReference type="AlphaFoldDB" id="A0A0C3C080"/>
<gene>
    <name evidence="1" type="ORF">M413DRAFT_259287</name>
</gene>
<dbReference type="EMBL" id="KN831796">
    <property type="protein sequence ID" value="KIM37674.1"/>
    <property type="molecule type" value="Genomic_DNA"/>
</dbReference>
<reference evidence="2" key="2">
    <citation type="submission" date="2015-01" db="EMBL/GenBank/DDBJ databases">
        <title>Evolutionary Origins and Diversification of the Mycorrhizal Mutualists.</title>
        <authorList>
            <consortium name="DOE Joint Genome Institute"/>
            <consortium name="Mycorrhizal Genomics Consortium"/>
            <person name="Kohler A."/>
            <person name="Kuo A."/>
            <person name="Nagy L.G."/>
            <person name="Floudas D."/>
            <person name="Copeland A."/>
            <person name="Barry K.W."/>
            <person name="Cichocki N."/>
            <person name="Veneault-Fourrey C."/>
            <person name="LaButti K."/>
            <person name="Lindquist E.A."/>
            <person name="Lipzen A."/>
            <person name="Lundell T."/>
            <person name="Morin E."/>
            <person name="Murat C."/>
            <person name="Riley R."/>
            <person name="Ohm R."/>
            <person name="Sun H."/>
            <person name="Tunlid A."/>
            <person name="Henrissat B."/>
            <person name="Grigoriev I.V."/>
            <person name="Hibbett D.S."/>
            <person name="Martin F."/>
        </authorList>
    </citation>
    <scope>NUCLEOTIDE SEQUENCE [LARGE SCALE GENOMIC DNA]</scope>
    <source>
        <strain evidence="2">h7</strain>
    </source>
</reference>
<keyword evidence="2" id="KW-1185">Reference proteome</keyword>
<proteinExistence type="predicted"/>
<evidence type="ECO:0000313" key="1">
    <source>
        <dbReference type="EMBL" id="KIM37674.1"/>
    </source>
</evidence>
<reference evidence="1 2" key="1">
    <citation type="submission" date="2014-04" db="EMBL/GenBank/DDBJ databases">
        <authorList>
            <consortium name="DOE Joint Genome Institute"/>
            <person name="Kuo A."/>
            <person name="Gay G."/>
            <person name="Dore J."/>
            <person name="Kohler A."/>
            <person name="Nagy L.G."/>
            <person name="Floudas D."/>
            <person name="Copeland A."/>
            <person name="Barry K.W."/>
            <person name="Cichocki N."/>
            <person name="Veneault-Fourrey C."/>
            <person name="LaButti K."/>
            <person name="Lindquist E.A."/>
            <person name="Lipzen A."/>
            <person name="Lundell T."/>
            <person name="Morin E."/>
            <person name="Murat C."/>
            <person name="Sun H."/>
            <person name="Tunlid A."/>
            <person name="Henrissat B."/>
            <person name="Grigoriev I.V."/>
            <person name="Hibbett D.S."/>
            <person name="Martin F."/>
            <person name="Nordberg H.P."/>
            <person name="Cantor M.N."/>
            <person name="Hua S.X."/>
        </authorList>
    </citation>
    <scope>NUCLEOTIDE SEQUENCE [LARGE SCALE GENOMIC DNA]</scope>
    <source>
        <strain evidence="2">h7</strain>
    </source>
</reference>
<protein>
    <submittedName>
        <fullName evidence="1">Uncharacterized protein</fullName>
    </submittedName>
</protein>
<dbReference type="HOGENOM" id="CLU_2558535_0_0_1"/>
<name>A0A0C3C080_HEBCY</name>
<accession>A0A0C3C080</accession>
<sequence length="82" mass="9659">MMSTWLLYPCPRPWSPVEYSAIALWNLTPEFEFREMLSPTRRHHISSSRHRYHPTRVFANTPWPLTQCSPLPLPFGEGTLPH</sequence>
<dbReference type="Proteomes" id="UP000053424">
    <property type="component" value="Unassembled WGS sequence"/>
</dbReference>
<evidence type="ECO:0000313" key="2">
    <source>
        <dbReference type="Proteomes" id="UP000053424"/>
    </source>
</evidence>
<organism evidence="1 2">
    <name type="scientific">Hebeloma cylindrosporum</name>
    <dbReference type="NCBI Taxonomy" id="76867"/>
    <lineage>
        <taxon>Eukaryota</taxon>
        <taxon>Fungi</taxon>
        <taxon>Dikarya</taxon>
        <taxon>Basidiomycota</taxon>
        <taxon>Agaricomycotina</taxon>
        <taxon>Agaricomycetes</taxon>
        <taxon>Agaricomycetidae</taxon>
        <taxon>Agaricales</taxon>
        <taxon>Agaricineae</taxon>
        <taxon>Hymenogastraceae</taxon>
        <taxon>Hebeloma</taxon>
    </lineage>
</organism>